<evidence type="ECO:0000259" key="1">
    <source>
        <dbReference type="Pfam" id="PF17892"/>
    </source>
</evidence>
<evidence type="ECO:0000313" key="2">
    <source>
        <dbReference type="EMBL" id="RJT86135.1"/>
    </source>
</evidence>
<dbReference type="InterPro" id="IPR013320">
    <property type="entry name" value="ConA-like_dom_sf"/>
</dbReference>
<keyword evidence="3" id="KW-1185">Reference proteome</keyword>
<dbReference type="Pfam" id="PF13385">
    <property type="entry name" value="Laminin_G_3"/>
    <property type="match status" value="1"/>
</dbReference>
<accession>A0A3A5M985</accession>
<dbReference type="Gene3D" id="2.60.120.200">
    <property type="match status" value="1"/>
</dbReference>
<dbReference type="EMBL" id="QZVS01000094">
    <property type="protein sequence ID" value="RJT86135.1"/>
    <property type="molecule type" value="Genomic_DNA"/>
</dbReference>
<reference evidence="2 3" key="1">
    <citation type="submission" date="2018-09" db="EMBL/GenBank/DDBJ databases">
        <title>Novel species of Cryobacterium.</title>
        <authorList>
            <person name="Liu Q."/>
            <person name="Xin Y.-H."/>
        </authorList>
    </citation>
    <scope>NUCLEOTIDE SEQUENCE [LARGE SCALE GENOMIC DNA]</scope>
    <source>
        <strain evidence="2 3">Hh39</strain>
    </source>
</reference>
<dbReference type="Gene3D" id="2.60.40.2810">
    <property type="match status" value="2"/>
</dbReference>
<gene>
    <name evidence="2" type="ORF">D6T64_17850</name>
</gene>
<proteinExistence type="predicted"/>
<name>A0A3A5M985_9MICO</name>
<sequence length="1326" mass="135227">MTRAGGTRRRWSLLKRLIAIPLAFVLASGAAWGYWTAGSLSGGNGLSSIASIDAPGTPRTLVSGHAVTVSWDGVKLNNGTAVTGYDVMRYSGSTKQTMTTACNVTVTATSCIEKYVPVGTWTYTIQPVYWLWKGAESSASTSFTIVNSAPVATADSYSTNEDTALTVAAPGVLSNDTDAESGTLMAELVTGVASGTLSFATNGSFTYTPQGNFSGTDSFTYRTSDGSLVSESVKVTLSVAAVNDAPVNRMPGTQETPQNTSKTFSTTNKNLVSISDIDSTSAKVTLTATNGTITLSGTSGLTGSTTSGSTTMTFTGTIVNINLALAGMSVAVGSASTAATATLKMVTSDLTSSGVVMDTDTDTVTINVNAYGVFTNKATIGAAVAGSSSNSSTSDYTVTGSGSDIWGTSDQFYFLYRALSTDGRLTARVVSQSEGSDAGAKAGVMVRQTTAANSAHASMKIEKTLGSEFTYRQQAGDNTGYTAANSNYLAPYYVRITRQGTTMTGERSYTGVAGTWVVEGSAVIAASNLIGLAVTSRNTSTSSTAVFSNVLLQTPPTTKEDAYSQNEDTTLTVSTSNGVLANDRDSEGNALTATLVTAPTAANFALSSDGSFTFTPVANDSGARTFTYTATNGAFTSAATTVTLNIRPANEAPSFTKGGDQSVLPSSGAKSISGWATNVTAGSAETQGMNFTTTSTNSSLFSVQPVVSPTGTLTYTPSGTSGSSTVTVNLVDNGGTANGGVATSSQTFTITVAADASGPTGGSVTAARTGTSSAYSPAAVSLTLTKGTDTPSGVAASGAKLLRAFGTLTSTNGTTADGVCSALGNYTQLGSDDPAASYTDTITTATGSGCYSYQYVVQDTVGNASTNTIALPVKVDLSAPSAPTRLAYSGLTNAYSNATGVVYYNPTLGGSFTTVASGATDAQSGIAGYNYPALGGSFGSSTSGTYAWPSSSSTTGPGAKTVTAKNNAFAASASGLSFTATPDSTAPTAAPTMYTSPAGSSSTTSISVYFASGSDDGSGIKSRQLKRATAPQTNGACGTYGDYTTITATTSPYTDASVTLGSCYRYQYVVTDNVGNVRTTLATTSDVRLHATYASTIQNSNSWDYFKLSEASGPNMVNNGRGSTGVYVGTPTFGVSGPVNPEDGARAVTFSGDDYATISYGYAGNYGLANFSLEFWFKSTDASAASCPTTSPYWWQGKGLVDAEISGSGEDFGVSFCHGNVLAGTGASGGYPDTTIKSSSTYTDDKWHQVAFTRASTGYYILYVDGAPVSGQQGGTANLNVPQITVGKINNAGGYFVGSMDELSSYDVVLTPSQVQTHYNYGRVDP</sequence>
<dbReference type="SUPFAM" id="SSF49899">
    <property type="entry name" value="Concanavalin A-like lectins/glucanases"/>
    <property type="match status" value="1"/>
</dbReference>
<dbReference type="SUPFAM" id="SSF49265">
    <property type="entry name" value="Fibronectin type III"/>
    <property type="match status" value="1"/>
</dbReference>
<organism evidence="2 3">
    <name type="scientific">Cryobacterium melibiosiphilum</name>
    <dbReference type="NCBI Taxonomy" id="995039"/>
    <lineage>
        <taxon>Bacteria</taxon>
        <taxon>Bacillati</taxon>
        <taxon>Actinomycetota</taxon>
        <taxon>Actinomycetes</taxon>
        <taxon>Micrococcales</taxon>
        <taxon>Microbacteriaceae</taxon>
        <taxon>Cryobacterium</taxon>
    </lineage>
</organism>
<comment type="caution">
    <text evidence="2">The sequence shown here is derived from an EMBL/GenBank/DDBJ whole genome shotgun (WGS) entry which is preliminary data.</text>
</comment>
<dbReference type="NCBIfam" id="NF012211">
    <property type="entry name" value="tand_rpt_95"/>
    <property type="match status" value="2"/>
</dbReference>
<dbReference type="InterPro" id="IPR041690">
    <property type="entry name" value="Cadherin_5"/>
</dbReference>
<dbReference type="Proteomes" id="UP000272015">
    <property type="component" value="Unassembled WGS sequence"/>
</dbReference>
<feature type="domain" description="Cadherin-like" evidence="1">
    <location>
        <begin position="556"/>
        <end position="646"/>
    </location>
</feature>
<dbReference type="InterPro" id="IPR036116">
    <property type="entry name" value="FN3_sf"/>
</dbReference>
<protein>
    <submittedName>
        <fullName evidence="2">LamG domain-containing protein</fullName>
    </submittedName>
</protein>
<evidence type="ECO:0000313" key="3">
    <source>
        <dbReference type="Proteomes" id="UP000272015"/>
    </source>
</evidence>
<dbReference type="Pfam" id="PF17892">
    <property type="entry name" value="Cadherin_5"/>
    <property type="match status" value="2"/>
</dbReference>
<feature type="domain" description="Cadherin-like" evidence="1">
    <location>
        <begin position="146"/>
        <end position="239"/>
    </location>
</feature>